<dbReference type="Proteomes" id="UP000179441">
    <property type="component" value="Unassembled WGS sequence"/>
</dbReference>
<dbReference type="EMBL" id="MLIS01000021">
    <property type="protein sequence ID" value="OHU75957.1"/>
    <property type="molecule type" value="Genomic_DNA"/>
</dbReference>
<comment type="caution">
    <text evidence="1">The sequence shown here is derived from an EMBL/GenBank/DDBJ whole genome shotgun (WGS) entry which is preliminary data.</text>
</comment>
<proteinExistence type="predicted"/>
<dbReference type="RefSeq" id="WP_064407898.1">
    <property type="nucleotide sequence ID" value="NZ_JAAOOS010000001.1"/>
</dbReference>
<evidence type="ECO:0000313" key="1">
    <source>
        <dbReference type="EMBL" id="OHU75957.1"/>
    </source>
</evidence>
<accession>A0A1S1LZU1</accession>
<sequence>MSAMSRNEFLWEANAYYAEGLSDEQVAARMGLSVWGLQLRLTSAQAMATAGSFPGAPPLCGEAAT</sequence>
<organism evidence="1 2">
    <name type="scientific">Mycobacteroides chelonae</name>
    <name type="common">Mycobacterium chelonae</name>
    <dbReference type="NCBI Taxonomy" id="1774"/>
    <lineage>
        <taxon>Bacteria</taxon>
        <taxon>Bacillati</taxon>
        <taxon>Actinomycetota</taxon>
        <taxon>Actinomycetes</taxon>
        <taxon>Mycobacteriales</taxon>
        <taxon>Mycobacteriaceae</taxon>
        <taxon>Mycobacteroides</taxon>
    </lineage>
</organism>
<dbReference type="AlphaFoldDB" id="A0A1S1LZU1"/>
<reference evidence="1 2" key="1">
    <citation type="submission" date="2016-10" db="EMBL/GenBank/DDBJ databases">
        <title>Evaluation of Human, Veterinary and Environmental Mycobacterium chelonae Isolates by Core Genome Phylogenomic Analysis, Targeted Gene Comparison, and Anti-microbial Susceptibility Patterns: A Tale of Mistaken Identities.</title>
        <authorList>
            <person name="Fogelson S.B."/>
            <person name="Camus A.C."/>
            <person name="Lorenz W."/>
            <person name="Vasireddy R."/>
            <person name="Vasireddy S."/>
            <person name="Smith T."/>
            <person name="Brown-Elliott B.A."/>
            <person name="Wallace R.J.Jr."/>
            <person name="Hasan N.A."/>
            <person name="Reischl U."/>
            <person name="Sanchez S."/>
        </authorList>
    </citation>
    <scope>NUCLEOTIDE SEQUENCE [LARGE SCALE GENOMIC DNA]</scope>
    <source>
        <strain evidence="1 2">15518</strain>
    </source>
</reference>
<keyword evidence="2" id="KW-1185">Reference proteome</keyword>
<protein>
    <submittedName>
        <fullName evidence="1">Uncharacterized protein</fullName>
    </submittedName>
</protein>
<gene>
    <name evidence="1" type="ORF">BKG84_25470</name>
</gene>
<name>A0A1S1LZU1_MYCCH</name>
<evidence type="ECO:0000313" key="2">
    <source>
        <dbReference type="Proteomes" id="UP000179441"/>
    </source>
</evidence>